<evidence type="ECO:0000256" key="8">
    <source>
        <dbReference type="RuleBase" id="RU003345"/>
    </source>
</evidence>
<evidence type="ECO:0000256" key="2">
    <source>
        <dbReference type="ARBA" id="ARBA00009986"/>
    </source>
</evidence>
<reference evidence="10" key="1">
    <citation type="submission" date="2023-08" db="EMBL/GenBank/DDBJ databases">
        <authorList>
            <person name="Audoor S."/>
            <person name="Bilcke G."/>
        </authorList>
    </citation>
    <scope>NUCLEOTIDE SEQUENCE</scope>
</reference>
<dbReference type="InterPro" id="IPR016162">
    <property type="entry name" value="Ald_DH_N"/>
</dbReference>
<dbReference type="InterPro" id="IPR015590">
    <property type="entry name" value="Aldehyde_DH_dom"/>
</dbReference>
<dbReference type="PANTHER" id="PTHR43353:SF5">
    <property type="entry name" value="SUCCINATE-SEMIALDEHYDE DEHYDROGENASE, MITOCHONDRIAL"/>
    <property type="match status" value="1"/>
</dbReference>
<comment type="pathway">
    <text evidence="1">Amino-acid degradation; 4-aminobutanoate degradation.</text>
</comment>
<gene>
    <name evidence="10" type="ORF">CYCCA115_LOCUS17367</name>
</gene>
<comment type="similarity">
    <text evidence="2 8">Belongs to the aldehyde dehydrogenase family.</text>
</comment>
<dbReference type="FunFam" id="3.40.605.10:FF:000063">
    <property type="entry name" value="Succinate-semialdehyde dehydrogenase, mitochondrial"/>
    <property type="match status" value="1"/>
</dbReference>
<evidence type="ECO:0000259" key="9">
    <source>
        <dbReference type="Pfam" id="PF00171"/>
    </source>
</evidence>
<evidence type="ECO:0000256" key="5">
    <source>
        <dbReference type="ARBA" id="ARBA00023002"/>
    </source>
</evidence>
<accession>A0AAD2G0E7</accession>
<dbReference type="FunFam" id="3.40.309.10:FF:000004">
    <property type="entry name" value="Succinate-semialdehyde dehydrogenase I"/>
    <property type="match status" value="1"/>
</dbReference>
<comment type="caution">
    <text evidence="10">The sequence shown here is derived from an EMBL/GenBank/DDBJ whole genome shotgun (WGS) entry which is preliminary data.</text>
</comment>
<evidence type="ECO:0000256" key="6">
    <source>
        <dbReference type="ARBA" id="ARBA00030806"/>
    </source>
</evidence>
<dbReference type="InterPro" id="IPR016161">
    <property type="entry name" value="Ald_DH/histidinol_DH"/>
</dbReference>
<dbReference type="InterPro" id="IPR016160">
    <property type="entry name" value="Ald_DH_CS_CYS"/>
</dbReference>
<dbReference type="Proteomes" id="UP001295423">
    <property type="component" value="Unassembled WGS sequence"/>
</dbReference>
<sequence>MVLRTASRLVVSFAITSRNARSLTTGSTVVSRLNDSSLLDWNKESSSSLTSFPVFDPASPGTVLAEVQSVDAAEAIEKSKDALASWRDDTTASFRSTCLSEWSRLVKSNSEDLAIIMTLESGKPLAESKGEVNYAATFLDYYAAEAIRPTGAGGGFMVPSPFATPSGGPKGNVLAVQQAVGVCALIAPWNFPMAMITRKAGPALAAGCTAIVKPSELTPLSAIALDNLAKQAGIPSDVFQVVTVSTEETPSVGELLATSPHIQKLSFTGSTRVGKLLMKQSSETVKRLSLELGGNAPFVVFEDADIDQAVTAAMASKFRNAGQTCVCADRFLVHSSVHDIFVEKLVEKTKAIKVGAGIEADTTMGPLITLQAADSVLEKVRAAIEEGATCELGGNRLDGQFFEPTILTHVSTESDIWKTESFGPVVPVVKFETEEEALTIANDSSVGLASYFCTENLSRVFRFSNSLEAGLVGVNEGIISSCVAPFGGVKESGLGREGSHLGLAEYLETKYVFINS</sequence>
<evidence type="ECO:0000313" key="11">
    <source>
        <dbReference type="Proteomes" id="UP001295423"/>
    </source>
</evidence>
<dbReference type="EC" id="1.2.1.24" evidence="3"/>
<dbReference type="InterPro" id="IPR029510">
    <property type="entry name" value="Ald_DH_CS_GLU"/>
</dbReference>
<organism evidence="10 11">
    <name type="scientific">Cylindrotheca closterium</name>
    <dbReference type="NCBI Taxonomy" id="2856"/>
    <lineage>
        <taxon>Eukaryota</taxon>
        <taxon>Sar</taxon>
        <taxon>Stramenopiles</taxon>
        <taxon>Ochrophyta</taxon>
        <taxon>Bacillariophyta</taxon>
        <taxon>Bacillariophyceae</taxon>
        <taxon>Bacillariophycidae</taxon>
        <taxon>Bacillariales</taxon>
        <taxon>Bacillariaceae</taxon>
        <taxon>Cylindrotheca</taxon>
    </lineage>
</organism>
<keyword evidence="11" id="KW-1185">Reference proteome</keyword>
<evidence type="ECO:0000313" key="10">
    <source>
        <dbReference type="EMBL" id="CAJ1958820.1"/>
    </source>
</evidence>
<dbReference type="CDD" id="cd07103">
    <property type="entry name" value="ALDH_F5_SSADH_GabD"/>
    <property type="match status" value="1"/>
</dbReference>
<evidence type="ECO:0000256" key="3">
    <source>
        <dbReference type="ARBA" id="ARBA00013051"/>
    </source>
</evidence>
<dbReference type="GO" id="GO:0009450">
    <property type="term" value="P:gamma-aminobutyric acid catabolic process"/>
    <property type="evidence" value="ECO:0007669"/>
    <property type="project" value="TreeGrafter"/>
</dbReference>
<feature type="active site" evidence="7">
    <location>
        <position position="291"/>
    </location>
</feature>
<evidence type="ECO:0000256" key="7">
    <source>
        <dbReference type="PROSITE-ProRule" id="PRU10007"/>
    </source>
</evidence>
<dbReference type="PROSITE" id="PS00070">
    <property type="entry name" value="ALDEHYDE_DEHYDR_CYS"/>
    <property type="match status" value="1"/>
</dbReference>
<dbReference type="InterPro" id="IPR050740">
    <property type="entry name" value="Aldehyde_DH_Superfamily"/>
</dbReference>
<dbReference type="GO" id="GO:0004777">
    <property type="term" value="F:succinate-semialdehyde dehydrogenase (NAD+) activity"/>
    <property type="evidence" value="ECO:0007669"/>
    <property type="project" value="UniProtKB-EC"/>
</dbReference>
<dbReference type="Gene3D" id="3.40.605.10">
    <property type="entry name" value="Aldehyde Dehydrogenase, Chain A, domain 1"/>
    <property type="match status" value="1"/>
</dbReference>
<evidence type="ECO:0000256" key="1">
    <source>
        <dbReference type="ARBA" id="ARBA00005176"/>
    </source>
</evidence>
<dbReference type="InterPro" id="IPR016163">
    <property type="entry name" value="Ald_DH_C"/>
</dbReference>
<dbReference type="Gene3D" id="3.40.309.10">
    <property type="entry name" value="Aldehyde Dehydrogenase, Chain A, domain 2"/>
    <property type="match status" value="1"/>
</dbReference>
<dbReference type="EMBL" id="CAKOGP040001980">
    <property type="protein sequence ID" value="CAJ1958820.1"/>
    <property type="molecule type" value="Genomic_DNA"/>
</dbReference>
<evidence type="ECO:0000256" key="4">
    <source>
        <dbReference type="ARBA" id="ARBA00019842"/>
    </source>
</evidence>
<dbReference type="PROSITE" id="PS00687">
    <property type="entry name" value="ALDEHYDE_DEHYDR_GLU"/>
    <property type="match status" value="1"/>
</dbReference>
<dbReference type="AlphaFoldDB" id="A0AAD2G0E7"/>
<dbReference type="SUPFAM" id="SSF53720">
    <property type="entry name" value="ALDH-like"/>
    <property type="match status" value="1"/>
</dbReference>
<feature type="domain" description="Aldehyde dehydrogenase" evidence="9">
    <location>
        <begin position="47"/>
        <end position="512"/>
    </location>
</feature>
<protein>
    <recommendedName>
        <fullName evidence="4">Succinate-semialdehyde dehydrogenase, mitochondrial</fullName>
        <ecNumber evidence="3">1.2.1.24</ecNumber>
    </recommendedName>
    <alternativeName>
        <fullName evidence="6">NAD(+)-dependent succinic semialdehyde dehydrogenase</fullName>
    </alternativeName>
</protein>
<dbReference type="PANTHER" id="PTHR43353">
    <property type="entry name" value="SUCCINATE-SEMIALDEHYDE DEHYDROGENASE, MITOCHONDRIAL"/>
    <property type="match status" value="1"/>
</dbReference>
<name>A0AAD2G0E7_9STRA</name>
<keyword evidence="5 8" id="KW-0560">Oxidoreductase</keyword>
<dbReference type="Pfam" id="PF00171">
    <property type="entry name" value="Aldedh"/>
    <property type="match status" value="1"/>
</dbReference>
<proteinExistence type="inferred from homology"/>